<keyword evidence="1" id="KW-0175">Coiled coil</keyword>
<evidence type="ECO:0000256" key="1">
    <source>
        <dbReference type="SAM" id="Coils"/>
    </source>
</evidence>
<evidence type="ECO:0000313" key="2">
    <source>
        <dbReference type="EMBL" id="KAF2872296.1"/>
    </source>
</evidence>
<comment type="caution">
    <text evidence="2">The sequence shown here is derived from an EMBL/GenBank/DDBJ whole genome shotgun (WGS) entry which is preliminary data.</text>
</comment>
<name>A0A7C8M9B3_9PLEO</name>
<dbReference type="AlphaFoldDB" id="A0A7C8M9B3"/>
<sequence length="422" mass="47580">MTPNNIEAKLHRLEALWGPDVNDSFQCMFGYAPQHSEGHHCKAILPHWKAESCRLWLKEWLNHTILRQNITDVDDVRLKSLAWWSICDGHSEPVKSKGITLLKSTYMRALQCDQNTWCSVFLDRKKSGNTKPEVKSCVSEPSTLDAAAALLQKQDYGEGDIELQAATEPKNETGSPRALSLQASKPHEALIAAQRRLEQLHLDRDPETLQDPKTSLSESECVKTLCQERDIESDQTRQKDDDVHLSPIRFSVCRKEQQSLSTKTCSQPRTPDSTFPTSLFKTTNAVWSNQNTFLCKEINRLARNGIDNAKLRATNTTLHAETEKLKISTITLHAENARLIKETMLLCAKQAEQQSLIERMARRTAELEAQAQQQTNEREDLEHRLCTAAAVLGGQSTSIPERVLERMQGSIAESTQIAVCVQ</sequence>
<proteinExistence type="predicted"/>
<accession>A0A7C8M9B3</accession>
<dbReference type="EMBL" id="JAADJZ010000009">
    <property type="protein sequence ID" value="KAF2872296.1"/>
    <property type="molecule type" value="Genomic_DNA"/>
</dbReference>
<dbReference type="Proteomes" id="UP000481861">
    <property type="component" value="Unassembled WGS sequence"/>
</dbReference>
<reference evidence="2 3" key="1">
    <citation type="submission" date="2020-01" db="EMBL/GenBank/DDBJ databases">
        <authorList>
            <consortium name="DOE Joint Genome Institute"/>
            <person name="Haridas S."/>
            <person name="Albert R."/>
            <person name="Binder M."/>
            <person name="Bloem J."/>
            <person name="Labutti K."/>
            <person name="Salamov A."/>
            <person name="Andreopoulos B."/>
            <person name="Baker S.E."/>
            <person name="Barry K."/>
            <person name="Bills G."/>
            <person name="Bluhm B.H."/>
            <person name="Cannon C."/>
            <person name="Castanera R."/>
            <person name="Culley D.E."/>
            <person name="Daum C."/>
            <person name="Ezra D."/>
            <person name="Gonzalez J.B."/>
            <person name="Henrissat B."/>
            <person name="Kuo A."/>
            <person name="Liang C."/>
            <person name="Lipzen A."/>
            <person name="Lutzoni F."/>
            <person name="Magnuson J."/>
            <person name="Mondo S."/>
            <person name="Nolan M."/>
            <person name="Ohm R."/>
            <person name="Pangilinan J."/>
            <person name="Park H.-J.H."/>
            <person name="Ramirez L."/>
            <person name="Alfaro M."/>
            <person name="Sun H."/>
            <person name="Tritt A."/>
            <person name="Yoshinaga Y."/>
            <person name="Zwiers L.-H.L."/>
            <person name="Turgeon B.G."/>
            <person name="Goodwin S.B."/>
            <person name="Spatafora J.W."/>
            <person name="Crous P.W."/>
            <person name="Grigoriev I.V."/>
        </authorList>
    </citation>
    <scope>NUCLEOTIDE SEQUENCE [LARGE SCALE GENOMIC DNA]</scope>
    <source>
        <strain evidence="2 3">CBS 611.86</strain>
    </source>
</reference>
<protein>
    <submittedName>
        <fullName evidence="2">Uncharacterized protein</fullName>
    </submittedName>
</protein>
<evidence type="ECO:0000313" key="3">
    <source>
        <dbReference type="Proteomes" id="UP000481861"/>
    </source>
</evidence>
<keyword evidence="3" id="KW-1185">Reference proteome</keyword>
<feature type="coiled-coil region" evidence="1">
    <location>
        <begin position="357"/>
        <end position="384"/>
    </location>
</feature>
<gene>
    <name evidence="2" type="ORF">BDV95DRAFT_605924</name>
</gene>
<organism evidence="2 3">
    <name type="scientific">Massariosphaeria phaeospora</name>
    <dbReference type="NCBI Taxonomy" id="100035"/>
    <lineage>
        <taxon>Eukaryota</taxon>
        <taxon>Fungi</taxon>
        <taxon>Dikarya</taxon>
        <taxon>Ascomycota</taxon>
        <taxon>Pezizomycotina</taxon>
        <taxon>Dothideomycetes</taxon>
        <taxon>Pleosporomycetidae</taxon>
        <taxon>Pleosporales</taxon>
        <taxon>Pleosporales incertae sedis</taxon>
        <taxon>Massariosphaeria</taxon>
    </lineage>
</organism>